<accession>A0A9Q9DW56</accession>
<protein>
    <submittedName>
        <fullName evidence="2">Kinase-like protein</fullName>
    </submittedName>
</protein>
<name>A0A9Q9DW56_CURCL</name>
<evidence type="ECO:0000259" key="1">
    <source>
        <dbReference type="Pfam" id="PF01636"/>
    </source>
</evidence>
<dbReference type="Proteomes" id="UP001056012">
    <property type="component" value="Chromosome 6"/>
</dbReference>
<dbReference type="EMBL" id="CP089279">
    <property type="protein sequence ID" value="USP80544.1"/>
    <property type="molecule type" value="Genomic_DNA"/>
</dbReference>
<dbReference type="PANTHER" id="PTHR21310:SF55">
    <property type="entry name" value="AMINOGLYCOSIDE PHOSPHOTRANSFERASE DOMAIN-CONTAINING PROTEIN"/>
    <property type="match status" value="1"/>
</dbReference>
<dbReference type="VEuPathDB" id="FungiDB:yc1106_07818"/>
<dbReference type="Pfam" id="PF01636">
    <property type="entry name" value="APH"/>
    <property type="match status" value="1"/>
</dbReference>
<keyword evidence="2" id="KW-0808">Transferase</keyword>
<dbReference type="OrthoDB" id="8300194at2759"/>
<evidence type="ECO:0000313" key="3">
    <source>
        <dbReference type="Proteomes" id="UP001056012"/>
    </source>
</evidence>
<sequence length="283" mass="32579">MADSAAQNDRYVDAMHSQQVNASAFRRYLTLFTLKLLRRSQERRSKVLFASDKICIKYGRTATLNEASALQFIAKHTSIPVPRVYCAFIHQHRTYIVMERMRGEPVARGWTRRSEESKAKILDQLKKMVEEMRRISPPEDVGVASVNGGPLYDVRLPGTAFYFGPFKTVQDFHKFLRNDLKAHPGLSADVNELISRQENTSSGLVFTHGDLSSFNILASGDEVVGIIDWETAGWYPSYWEYTNAWNVYPFNGFWQEEVDKFLEPMPEELAMEKIRLRYFGDVT</sequence>
<keyword evidence="2" id="KW-0418">Kinase</keyword>
<dbReference type="SUPFAM" id="SSF56112">
    <property type="entry name" value="Protein kinase-like (PK-like)"/>
    <property type="match status" value="1"/>
</dbReference>
<dbReference type="InterPro" id="IPR002575">
    <property type="entry name" value="Aminoglycoside_PTrfase"/>
</dbReference>
<evidence type="ECO:0000313" key="2">
    <source>
        <dbReference type="EMBL" id="USP80544.1"/>
    </source>
</evidence>
<dbReference type="Gene3D" id="3.90.1200.10">
    <property type="match status" value="1"/>
</dbReference>
<dbReference type="CDD" id="cd05120">
    <property type="entry name" value="APH_ChoK_like"/>
    <property type="match status" value="1"/>
</dbReference>
<proteinExistence type="predicted"/>
<reference evidence="2" key="1">
    <citation type="submission" date="2021-12" db="EMBL/GenBank/DDBJ databases">
        <title>Curvularia clavata genome.</title>
        <authorList>
            <person name="Cao Y."/>
        </authorList>
    </citation>
    <scope>NUCLEOTIDE SEQUENCE</scope>
    <source>
        <strain evidence="2">Yc1106</strain>
    </source>
</reference>
<dbReference type="AlphaFoldDB" id="A0A9Q9DW56"/>
<dbReference type="PANTHER" id="PTHR21310">
    <property type="entry name" value="AMINOGLYCOSIDE PHOSPHOTRANSFERASE-RELATED-RELATED"/>
    <property type="match status" value="1"/>
</dbReference>
<gene>
    <name evidence="2" type="ORF">yc1106_07818</name>
</gene>
<dbReference type="InterPro" id="IPR051678">
    <property type="entry name" value="AGP_Transferase"/>
</dbReference>
<organism evidence="2 3">
    <name type="scientific">Curvularia clavata</name>
    <dbReference type="NCBI Taxonomy" id="95742"/>
    <lineage>
        <taxon>Eukaryota</taxon>
        <taxon>Fungi</taxon>
        <taxon>Dikarya</taxon>
        <taxon>Ascomycota</taxon>
        <taxon>Pezizomycotina</taxon>
        <taxon>Dothideomycetes</taxon>
        <taxon>Pleosporomycetidae</taxon>
        <taxon>Pleosporales</taxon>
        <taxon>Pleosporineae</taxon>
        <taxon>Pleosporaceae</taxon>
        <taxon>Curvularia</taxon>
    </lineage>
</organism>
<dbReference type="GO" id="GO:0016301">
    <property type="term" value="F:kinase activity"/>
    <property type="evidence" value="ECO:0007669"/>
    <property type="project" value="UniProtKB-KW"/>
</dbReference>
<keyword evidence="3" id="KW-1185">Reference proteome</keyword>
<feature type="domain" description="Aminoglycoside phosphotransferase" evidence="1">
    <location>
        <begin position="63"/>
        <end position="254"/>
    </location>
</feature>
<dbReference type="InterPro" id="IPR011009">
    <property type="entry name" value="Kinase-like_dom_sf"/>
</dbReference>